<dbReference type="SUPFAM" id="SSF103473">
    <property type="entry name" value="MFS general substrate transporter"/>
    <property type="match status" value="1"/>
</dbReference>
<evidence type="ECO:0000256" key="4">
    <source>
        <dbReference type="SAM" id="Phobius"/>
    </source>
</evidence>
<keyword evidence="3 4" id="KW-0472">Membrane</keyword>
<feature type="transmembrane region" description="Helical" evidence="4">
    <location>
        <begin position="45"/>
        <end position="68"/>
    </location>
</feature>
<dbReference type="InterPro" id="IPR011701">
    <property type="entry name" value="MFS"/>
</dbReference>
<feature type="domain" description="Major facilitator superfamily (MFS) profile" evidence="5">
    <location>
        <begin position="9"/>
        <end position="405"/>
    </location>
</feature>
<accession>A0A4Z0LV90</accession>
<evidence type="ECO:0000256" key="3">
    <source>
        <dbReference type="ARBA" id="ARBA00023136"/>
    </source>
</evidence>
<keyword evidence="2 4" id="KW-1133">Transmembrane helix</keyword>
<keyword evidence="7" id="KW-1185">Reference proteome</keyword>
<organism evidence="6 7">
    <name type="scientific">Mangrovimicrobium sediminis</name>
    <dbReference type="NCBI Taxonomy" id="2562682"/>
    <lineage>
        <taxon>Bacteria</taxon>
        <taxon>Pseudomonadati</taxon>
        <taxon>Pseudomonadota</taxon>
        <taxon>Gammaproteobacteria</taxon>
        <taxon>Cellvibrionales</taxon>
        <taxon>Halieaceae</taxon>
        <taxon>Mangrovimicrobium</taxon>
    </lineage>
</organism>
<dbReference type="InterPro" id="IPR020846">
    <property type="entry name" value="MFS_dom"/>
</dbReference>
<dbReference type="PROSITE" id="PS50850">
    <property type="entry name" value="MFS"/>
    <property type="match status" value="1"/>
</dbReference>
<dbReference type="InterPro" id="IPR036259">
    <property type="entry name" value="MFS_trans_sf"/>
</dbReference>
<dbReference type="Proteomes" id="UP000298050">
    <property type="component" value="Unassembled WGS sequence"/>
</dbReference>
<dbReference type="PANTHER" id="PTHR11360">
    <property type="entry name" value="MONOCARBOXYLATE TRANSPORTER"/>
    <property type="match status" value="1"/>
</dbReference>
<dbReference type="InterPro" id="IPR050327">
    <property type="entry name" value="Proton-linked_MCT"/>
</dbReference>
<evidence type="ECO:0000313" key="7">
    <source>
        <dbReference type="Proteomes" id="UP000298050"/>
    </source>
</evidence>
<feature type="transmembrane region" description="Helical" evidence="4">
    <location>
        <begin position="314"/>
        <end position="339"/>
    </location>
</feature>
<gene>
    <name evidence="6" type="ORF">E4634_19465</name>
</gene>
<feature type="transmembrane region" description="Helical" evidence="4">
    <location>
        <begin position="291"/>
        <end position="308"/>
    </location>
</feature>
<feature type="transmembrane region" description="Helical" evidence="4">
    <location>
        <begin position="351"/>
        <end position="369"/>
    </location>
</feature>
<feature type="transmembrane region" description="Helical" evidence="4">
    <location>
        <begin position="134"/>
        <end position="154"/>
    </location>
</feature>
<evidence type="ECO:0000313" key="6">
    <source>
        <dbReference type="EMBL" id="TGD71190.1"/>
    </source>
</evidence>
<comment type="caution">
    <text evidence="6">The sequence shown here is derived from an EMBL/GenBank/DDBJ whole genome shotgun (WGS) entry which is preliminary data.</text>
</comment>
<evidence type="ECO:0000256" key="1">
    <source>
        <dbReference type="ARBA" id="ARBA00022692"/>
    </source>
</evidence>
<feature type="transmembrane region" description="Helical" evidence="4">
    <location>
        <begin position="259"/>
        <end position="279"/>
    </location>
</feature>
<dbReference type="GO" id="GO:0022857">
    <property type="term" value="F:transmembrane transporter activity"/>
    <property type="evidence" value="ECO:0007669"/>
    <property type="project" value="InterPro"/>
</dbReference>
<dbReference type="Pfam" id="PF07690">
    <property type="entry name" value="MFS_1"/>
    <property type="match status" value="1"/>
</dbReference>
<sequence length="409" mass="42552">MRVFPGWWQVLAAMLLQAASSASVFTAYSVIAVPLQLTFQPSQTLLMMGITVAALASGILGPPLGAAIDRFSMKLLMLAGTVLLGGGFVLLSLAGSMTQVILVYLGPLAVGCVVCGPLAGSALLARWFSRRRGLAMSLAASGGALGGLIVPPLLQYLIEAFEWRTALQIYGCGLFVLTAPLVLLLVVNQPADRGLHPDGEEPPPAPARPVTAVTGSSTLEFLRDRNFWLIALCLGLLLGGPMGLLSNLVPFVLERQLTAGQGALLLSIFSAANFAGKLTSGIVADRADHRLMLAVIMLVVGLGFFGFLQAGSFAFLALASVVLGAGQGATVPLWSMILARNYGAEKMGRSMGLMSFMIMPFTLVAPGLYGWAFDASGSYDPALMGAIALLGLALGLVFLIRPQAAASTA</sequence>
<dbReference type="RefSeq" id="WP_135446349.1">
    <property type="nucleotide sequence ID" value="NZ_SRLE01000015.1"/>
</dbReference>
<dbReference type="PANTHER" id="PTHR11360:SF290">
    <property type="entry name" value="MONOCARBOXYLATE MFS PERMEASE"/>
    <property type="match status" value="1"/>
</dbReference>
<dbReference type="OrthoDB" id="3199327at2"/>
<reference evidence="6 7" key="1">
    <citation type="submission" date="2019-04" db="EMBL/GenBank/DDBJ databases">
        <title>Taxonomy of novel Haliea sp. from mangrove soil of West Coast of India.</title>
        <authorList>
            <person name="Verma A."/>
            <person name="Kumar P."/>
            <person name="Krishnamurthi S."/>
        </authorList>
    </citation>
    <scope>NUCLEOTIDE SEQUENCE [LARGE SCALE GENOMIC DNA]</scope>
    <source>
        <strain evidence="6 7">SAOS-164</strain>
    </source>
</reference>
<proteinExistence type="predicted"/>
<dbReference type="AlphaFoldDB" id="A0A4Z0LV90"/>
<keyword evidence="1 4" id="KW-0812">Transmembrane</keyword>
<dbReference type="Gene3D" id="1.20.1250.20">
    <property type="entry name" value="MFS general substrate transporter like domains"/>
    <property type="match status" value="2"/>
</dbReference>
<evidence type="ECO:0000259" key="5">
    <source>
        <dbReference type="PROSITE" id="PS50850"/>
    </source>
</evidence>
<feature type="transmembrane region" description="Helical" evidence="4">
    <location>
        <begin position="381"/>
        <end position="400"/>
    </location>
</feature>
<name>A0A4Z0LV90_9GAMM</name>
<evidence type="ECO:0000256" key="2">
    <source>
        <dbReference type="ARBA" id="ARBA00022989"/>
    </source>
</evidence>
<feature type="transmembrane region" description="Helical" evidence="4">
    <location>
        <begin position="166"/>
        <end position="187"/>
    </location>
</feature>
<feature type="transmembrane region" description="Helical" evidence="4">
    <location>
        <begin position="227"/>
        <end position="253"/>
    </location>
</feature>
<feature type="transmembrane region" description="Helical" evidence="4">
    <location>
        <begin position="101"/>
        <end position="125"/>
    </location>
</feature>
<protein>
    <submittedName>
        <fullName evidence="6">MFS transporter</fullName>
    </submittedName>
</protein>
<dbReference type="EMBL" id="SRLE01000015">
    <property type="protein sequence ID" value="TGD71190.1"/>
    <property type="molecule type" value="Genomic_DNA"/>
</dbReference>
<feature type="transmembrane region" description="Helical" evidence="4">
    <location>
        <begin position="75"/>
        <end position="95"/>
    </location>
</feature>